<sequence length="62" mass="6993">MNDSDINSIDIESFEVNISNSKIQRVLDKSLKENVFRGPASIGFRFLVKKSKADYNNSNIGQ</sequence>
<name>A0A3M7QTP9_BRAPC</name>
<proteinExistence type="predicted"/>
<gene>
    <name evidence="1" type="ORF">BpHYR1_023324</name>
</gene>
<dbReference type="OrthoDB" id="10173515at2759"/>
<keyword evidence="2" id="KW-1185">Reference proteome</keyword>
<evidence type="ECO:0000313" key="2">
    <source>
        <dbReference type="Proteomes" id="UP000276133"/>
    </source>
</evidence>
<evidence type="ECO:0000313" key="1">
    <source>
        <dbReference type="EMBL" id="RNA14663.1"/>
    </source>
</evidence>
<organism evidence="1 2">
    <name type="scientific">Brachionus plicatilis</name>
    <name type="common">Marine rotifer</name>
    <name type="synonym">Brachionus muelleri</name>
    <dbReference type="NCBI Taxonomy" id="10195"/>
    <lineage>
        <taxon>Eukaryota</taxon>
        <taxon>Metazoa</taxon>
        <taxon>Spiralia</taxon>
        <taxon>Gnathifera</taxon>
        <taxon>Rotifera</taxon>
        <taxon>Eurotatoria</taxon>
        <taxon>Monogononta</taxon>
        <taxon>Pseudotrocha</taxon>
        <taxon>Ploima</taxon>
        <taxon>Brachionidae</taxon>
        <taxon>Brachionus</taxon>
    </lineage>
</organism>
<reference evidence="1 2" key="1">
    <citation type="journal article" date="2018" name="Sci. Rep.">
        <title>Genomic signatures of local adaptation to the degree of environmental predictability in rotifers.</title>
        <authorList>
            <person name="Franch-Gras L."/>
            <person name="Hahn C."/>
            <person name="Garcia-Roger E.M."/>
            <person name="Carmona M.J."/>
            <person name="Serra M."/>
            <person name="Gomez A."/>
        </authorList>
    </citation>
    <scope>NUCLEOTIDE SEQUENCE [LARGE SCALE GENOMIC DNA]</scope>
    <source>
        <strain evidence="1">HYR1</strain>
    </source>
</reference>
<protein>
    <submittedName>
        <fullName evidence="1">Uncharacterized protein</fullName>
    </submittedName>
</protein>
<comment type="caution">
    <text evidence="1">The sequence shown here is derived from an EMBL/GenBank/DDBJ whole genome shotgun (WGS) entry which is preliminary data.</text>
</comment>
<dbReference type="Proteomes" id="UP000276133">
    <property type="component" value="Unassembled WGS sequence"/>
</dbReference>
<dbReference type="AlphaFoldDB" id="A0A3M7QTP9"/>
<accession>A0A3M7QTP9</accession>
<dbReference type="EMBL" id="REGN01005138">
    <property type="protein sequence ID" value="RNA14663.1"/>
    <property type="molecule type" value="Genomic_DNA"/>
</dbReference>